<dbReference type="PANTHER" id="PTHR15034">
    <property type="entry name" value="DEATH DOMAIN-CONTAINING PROTEIN CRADD"/>
    <property type="match status" value="1"/>
</dbReference>
<name>A0A146PME3_FUNHE</name>
<dbReference type="AlphaFoldDB" id="A0A146PME3"/>
<keyword evidence="5" id="KW-1185">Reference proteome</keyword>
<dbReference type="InterPro" id="IPR037939">
    <property type="entry name" value="CRADD"/>
</dbReference>
<dbReference type="GO" id="GO:0002020">
    <property type="term" value="F:protease binding"/>
    <property type="evidence" value="ECO:0007669"/>
    <property type="project" value="InterPro"/>
</dbReference>
<dbReference type="CTD" id="8738"/>
<dbReference type="InterPro" id="IPR011029">
    <property type="entry name" value="DEATH-like_dom_sf"/>
</dbReference>
<reference evidence="3" key="1">
    <citation type="submission" date="2015-01" db="EMBL/GenBank/DDBJ databases">
        <title>EvidentialGene: Evidence-directed Construction of Complete mRNA Transcriptomes without Genomes.</title>
        <authorList>
            <person name="Gilbert D.G."/>
        </authorList>
    </citation>
    <scope>NUCLEOTIDE SEQUENCE</scope>
</reference>
<dbReference type="OrthoDB" id="10031931at2759"/>
<organism evidence="3">
    <name type="scientific">Fundulus heteroclitus</name>
    <name type="common">Killifish</name>
    <name type="synonym">Mummichog</name>
    <dbReference type="NCBI Taxonomy" id="8078"/>
    <lineage>
        <taxon>Eukaryota</taxon>
        <taxon>Metazoa</taxon>
        <taxon>Chordata</taxon>
        <taxon>Craniata</taxon>
        <taxon>Vertebrata</taxon>
        <taxon>Euteleostomi</taxon>
        <taxon>Actinopterygii</taxon>
        <taxon>Neopterygii</taxon>
        <taxon>Teleostei</taxon>
        <taxon>Neoteleostei</taxon>
        <taxon>Acanthomorphata</taxon>
        <taxon>Ovalentaria</taxon>
        <taxon>Atherinomorphae</taxon>
        <taxon>Cyprinodontiformes</taxon>
        <taxon>Fundulidae</taxon>
        <taxon>Fundulus</taxon>
    </lineage>
</organism>
<dbReference type="Pfam" id="PF00531">
    <property type="entry name" value="Death"/>
    <property type="match status" value="1"/>
</dbReference>
<dbReference type="GeneID" id="105936106"/>
<dbReference type="InterPro" id="IPR001315">
    <property type="entry name" value="CARD"/>
</dbReference>
<dbReference type="EMBL" id="GCES01141378">
    <property type="protein sequence ID" value="JAQ44944.1"/>
    <property type="molecule type" value="Transcribed_RNA"/>
</dbReference>
<dbReference type="Ensembl" id="ENSFHET00000017105.1">
    <property type="protein sequence ID" value="ENSFHEP00000027928.1"/>
    <property type="gene ID" value="ENSFHEG00000011703.1"/>
</dbReference>
<accession>A0A146PME3</accession>
<evidence type="ECO:0000313" key="3">
    <source>
        <dbReference type="EMBL" id="JAQ44944.1"/>
    </source>
</evidence>
<feature type="domain" description="CARD" evidence="2">
    <location>
        <begin position="1"/>
        <end position="91"/>
    </location>
</feature>
<dbReference type="GO" id="GO:0007165">
    <property type="term" value="P:signal transduction"/>
    <property type="evidence" value="ECO:0007669"/>
    <property type="project" value="InterPro"/>
</dbReference>
<dbReference type="GeneTree" id="ENSGT00390000014448"/>
<protein>
    <submittedName>
        <fullName evidence="4">CASP2 and RIPK1 domain containing adaptor with death domain</fullName>
    </submittedName>
    <submittedName>
        <fullName evidence="3">Death domain-containing protein CRADD</fullName>
    </submittedName>
</protein>
<proteinExistence type="predicted"/>
<evidence type="ECO:0000313" key="5">
    <source>
        <dbReference type="Proteomes" id="UP000265000"/>
    </source>
</evidence>
<dbReference type="Gene3D" id="1.10.533.10">
    <property type="entry name" value="Death Domain, Fas"/>
    <property type="match status" value="2"/>
</dbReference>
<dbReference type="PROSITE" id="PS50209">
    <property type="entry name" value="CARD"/>
    <property type="match status" value="1"/>
</dbReference>
<dbReference type="Proteomes" id="UP000265000">
    <property type="component" value="Unplaced"/>
</dbReference>
<evidence type="ECO:0000259" key="1">
    <source>
        <dbReference type="PROSITE" id="PS50017"/>
    </source>
</evidence>
<reference evidence="4" key="2">
    <citation type="submission" date="2025-05" db="UniProtKB">
        <authorList>
            <consortium name="Ensembl"/>
        </authorList>
    </citation>
    <scope>IDENTIFICATION</scope>
</reference>
<dbReference type="SMART" id="SM00114">
    <property type="entry name" value="CARD"/>
    <property type="match status" value="1"/>
</dbReference>
<evidence type="ECO:0000313" key="4">
    <source>
        <dbReference type="Ensembl" id="ENSFHEP00000027928.1"/>
    </source>
</evidence>
<dbReference type="PROSITE" id="PS50017">
    <property type="entry name" value="DEATH_DOMAIN"/>
    <property type="match status" value="1"/>
</dbReference>
<dbReference type="GO" id="GO:0042981">
    <property type="term" value="P:regulation of apoptotic process"/>
    <property type="evidence" value="ECO:0007669"/>
    <property type="project" value="InterPro"/>
</dbReference>
<feature type="domain" description="Death" evidence="1">
    <location>
        <begin position="125"/>
        <end position="198"/>
    </location>
</feature>
<dbReference type="InterPro" id="IPR000488">
    <property type="entry name" value="Death_dom"/>
</dbReference>
<sequence>MEPQHRALLRKFRVQLSDQLLVSDTIVPLLFQEGILTEAQVEQVEGQLTNKQKNLKLLDILPNRGPKAFGAFLEALRDFGWIREQLLLELQRSAGGHTPGPGSTDVPAAPPRLRLPDSVLQKVPSDRELSRLASRLGAEWEVVLLDLGVSSEALYRCRADHSLNTQAAALAGLVLWRRSEGRNATLGRLLRSLEAADLHPSVLEDVVMG</sequence>
<evidence type="ECO:0000259" key="2">
    <source>
        <dbReference type="PROSITE" id="PS50209"/>
    </source>
</evidence>
<dbReference type="PANTHER" id="PTHR15034:SF5">
    <property type="entry name" value="DEATH DOMAIN-CONTAINING PROTEIN CRADD"/>
    <property type="match status" value="1"/>
</dbReference>
<dbReference type="Pfam" id="PF00619">
    <property type="entry name" value="CARD"/>
    <property type="match status" value="1"/>
</dbReference>
<dbReference type="GO" id="GO:0070513">
    <property type="term" value="F:death domain binding"/>
    <property type="evidence" value="ECO:0007669"/>
    <property type="project" value="InterPro"/>
</dbReference>
<dbReference type="SUPFAM" id="SSF47986">
    <property type="entry name" value="DEATH domain"/>
    <property type="match status" value="2"/>
</dbReference>